<feature type="region of interest" description="Disordered" evidence="1">
    <location>
        <begin position="195"/>
        <end position="224"/>
    </location>
</feature>
<feature type="region of interest" description="Disordered" evidence="1">
    <location>
        <begin position="424"/>
        <end position="445"/>
    </location>
</feature>
<feature type="compositionally biased region" description="Basic residues" evidence="1">
    <location>
        <begin position="81"/>
        <end position="96"/>
    </location>
</feature>
<sequence length="445" mass="50517">MDNLSNQEYDEEYRSKMKEIIDRAAKITLALKDTDLSTSHRQPRLGRSLSTSTNRRKSTSHDFHNDYSGYGFENSDEERLKRKPSRRRSMSRRRRQSTPDINEWKYSRQTNPVGPDPFYQPTPVHPTAHHHAKEKSFDPQNPFHQQHFPVQGYGPHPPEWDLPQHQPEYLDENSMLSYFGPPPGMMHHNMLPHQPPLPPPPVPPHQHHHPRRHQSGAVHNMMPPPPPPPPELYDFPMHPQSHPSIEALGMTPRQMHQPLPGGGGGMSMGPMHLPHPMHAMMMESGAMPTPMMGPSLLPHQPMGPPDLQGSDPGMDNTPSPPQMWHTGRMRHPSMDNGDWKWCFMTMTDNNEEEWTPLDDNNQMLLQDAGPNDGVAYEIMDSHIEGGRKRVMVFPQRQYCFYHLGGQMIKLPVALRNMSQSDIPTTAANGPGANAFAGNPSGPLHH</sequence>
<dbReference type="Proteomes" id="UP000654370">
    <property type="component" value="Unassembled WGS sequence"/>
</dbReference>
<gene>
    <name evidence="2" type="ORF">INT43_007583</name>
</gene>
<feature type="compositionally biased region" description="Basic residues" evidence="1">
    <location>
        <begin position="205"/>
        <end position="214"/>
    </location>
</feature>
<comment type="caution">
    <text evidence="2">The sequence shown here is derived from an EMBL/GenBank/DDBJ whole genome shotgun (WGS) entry which is preliminary data.</text>
</comment>
<reference evidence="2" key="1">
    <citation type="submission" date="2020-12" db="EMBL/GenBank/DDBJ databases">
        <title>Metabolic potential, ecology and presence of endohyphal bacteria is reflected in genomic diversity of Mucoromycotina.</title>
        <authorList>
            <person name="Muszewska A."/>
            <person name="Okrasinska A."/>
            <person name="Steczkiewicz K."/>
            <person name="Drgas O."/>
            <person name="Orlowska M."/>
            <person name="Perlinska-Lenart U."/>
            <person name="Aleksandrzak-Piekarczyk T."/>
            <person name="Szatraj K."/>
            <person name="Zielenkiewicz U."/>
            <person name="Pilsyk S."/>
            <person name="Malc E."/>
            <person name="Mieczkowski P."/>
            <person name="Kruszewska J.S."/>
            <person name="Biernat P."/>
            <person name="Pawlowska J."/>
        </authorList>
    </citation>
    <scope>NUCLEOTIDE SEQUENCE</scope>
    <source>
        <strain evidence="2">WA0000067209</strain>
    </source>
</reference>
<feature type="compositionally biased region" description="Pro residues" evidence="1">
    <location>
        <begin position="195"/>
        <end position="204"/>
    </location>
</feature>
<keyword evidence="3" id="KW-1185">Reference proteome</keyword>
<dbReference type="AlphaFoldDB" id="A0A8H7PP05"/>
<evidence type="ECO:0000256" key="1">
    <source>
        <dbReference type="SAM" id="MobiDB-lite"/>
    </source>
</evidence>
<protein>
    <submittedName>
        <fullName evidence="2">Uncharacterized protein</fullName>
    </submittedName>
</protein>
<organism evidence="2 3">
    <name type="scientific">Mortierella isabellina</name>
    <name type="common">Filamentous fungus</name>
    <name type="synonym">Umbelopsis isabellina</name>
    <dbReference type="NCBI Taxonomy" id="91625"/>
    <lineage>
        <taxon>Eukaryota</taxon>
        <taxon>Fungi</taxon>
        <taxon>Fungi incertae sedis</taxon>
        <taxon>Mucoromycota</taxon>
        <taxon>Mucoromycotina</taxon>
        <taxon>Umbelopsidomycetes</taxon>
        <taxon>Umbelopsidales</taxon>
        <taxon>Umbelopsidaceae</taxon>
        <taxon>Umbelopsis</taxon>
    </lineage>
</organism>
<evidence type="ECO:0000313" key="3">
    <source>
        <dbReference type="Proteomes" id="UP000654370"/>
    </source>
</evidence>
<dbReference type="EMBL" id="JAEPQZ010000009">
    <property type="protein sequence ID" value="KAG2176929.1"/>
    <property type="molecule type" value="Genomic_DNA"/>
</dbReference>
<accession>A0A8H7PP05</accession>
<feature type="compositionally biased region" description="Pro residues" evidence="1">
    <location>
        <begin position="114"/>
        <end position="124"/>
    </location>
</feature>
<proteinExistence type="predicted"/>
<evidence type="ECO:0000313" key="2">
    <source>
        <dbReference type="EMBL" id="KAG2176929.1"/>
    </source>
</evidence>
<feature type="region of interest" description="Disordered" evidence="1">
    <location>
        <begin position="32"/>
        <end position="135"/>
    </location>
</feature>
<feature type="compositionally biased region" description="Low complexity" evidence="1">
    <location>
        <begin position="426"/>
        <end position="445"/>
    </location>
</feature>
<dbReference type="OrthoDB" id="2417301at2759"/>
<name>A0A8H7PP05_MORIS</name>